<accession>A0A3L7ALC8</accession>
<evidence type="ECO:0000313" key="2">
    <source>
        <dbReference type="EMBL" id="RLP80401.1"/>
    </source>
</evidence>
<dbReference type="Proteomes" id="UP000269692">
    <property type="component" value="Unassembled WGS sequence"/>
</dbReference>
<organism evidence="2 3">
    <name type="scientific">Xanthobacter tagetidis</name>
    <dbReference type="NCBI Taxonomy" id="60216"/>
    <lineage>
        <taxon>Bacteria</taxon>
        <taxon>Pseudomonadati</taxon>
        <taxon>Pseudomonadota</taxon>
        <taxon>Alphaproteobacteria</taxon>
        <taxon>Hyphomicrobiales</taxon>
        <taxon>Xanthobacteraceae</taxon>
        <taxon>Xanthobacter</taxon>
    </lineage>
</organism>
<evidence type="ECO:0000313" key="3">
    <source>
        <dbReference type="Proteomes" id="UP000269692"/>
    </source>
</evidence>
<keyword evidence="1" id="KW-0472">Membrane</keyword>
<keyword evidence="1" id="KW-1133">Transmembrane helix</keyword>
<dbReference type="EMBL" id="RCTF01000003">
    <property type="protein sequence ID" value="RLP80401.1"/>
    <property type="molecule type" value="Genomic_DNA"/>
</dbReference>
<evidence type="ECO:0000256" key="1">
    <source>
        <dbReference type="SAM" id="Phobius"/>
    </source>
</evidence>
<keyword evidence="1" id="KW-0812">Transmembrane</keyword>
<name>A0A3L7ALC8_9HYPH</name>
<proteinExistence type="predicted"/>
<sequence>MHTGVTSLAKLSDMAEMYPFAGYEPFFSVIALVFFVAFIAKQISMDKQLHEELLDHSSEAVPTPAE</sequence>
<dbReference type="RefSeq" id="WP_121622195.1">
    <property type="nucleotide sequence ID" value="NZ_JACIIW010000006.1"/>
</dbReference>
<dbReference type="OrthoDB" id="7933732at2"/>
<gene>
    <name evidence="2" type="ORF">D9R14_04865</name>
</gene>
<reference evidence="2 3" key="1">
    <citation type="submission" date="2018-10" db="EMBL/GenBank/DDBJ databases">
        <title>Xanthobacter tagetidis genome sequencing and assembly.</title>
        <authorList>
            <person name="Maclea K.S."/>
            <person name="Goen A.E."/>
            <person name="Fatima S.A."/>
        </authorList>
    </citation>
    <scope>NUCLEOTIDE SEQUENCE [LARGE SCALE GENOMIC DNA]</scope>
    <source>
        <strain evidence="2 3">ATCC 700314</strain>
    </source>
</reference>
<protein>
    <submittedName>
        <fullName evidence="2">Uncharacterized protein</fullName>
    </submittedName>
</protein>
<dbReference type="AlphaFoldDB" id="A0A3L7ALC8"/>
<comment type="caution">
    <text evidence="2">The sequence shown here is derived from an EMBL/GenBank/DDBJ whole genome shotgun (WGS) entry which is preliminary data.</text>
</comment>
<keyword evidence="3" id="KW-1185">Reference proteome</keyword>
<feature type="transmembrane region" description="Helical" evidence="1">
    <location>
        <begin position="20"/>
        <end position="40"/>
    </location>
</feature>